<dbReference type="AlphaFoldDB" id="A0A2N9P952"/>
<reference evidence="2 3" key="1">
    <citation type="submission" date="2018-02" db="EMBL/GenBank/DDBJ databases">
        <authorList>
            <person name="Cohen D.B."/>
            <person name="Kent A.D."/>
        </authorList>
    </citation>
    <scope>NUCLEOTIDE SEQUENCE [LARGE SCALE GENOMIC DNA]</scope>
    <source>
        <strain evidence="2">CIP109753</strain>
    </source>
</reference>
<proteinExistence type="predicted"/>
<name>A0A2N9P952_9FLAO</name>
<dbReference type="PROSITE" id="PS50075">
    <property type="entry name" value="CARRIER"/>
    <property type="match status" value="1"/>
</dbReference>
<dbReference type="InterPro" id="IPR036736">
    <property type="entry name" value="ACP-like_sf"/>
</dbReference>
<gene>
    <name evidence="2" type="ORF">FLACOL_00850</name>
</gene>
<accession>A0A2N9P952</accession>
<protein>
    <recommendedName>
        <fullName evidence="1">Carrier domain-containing protein</fullName>
    </recommendedName>
</protein>
<dbReference type="Gene3D" id="1.10.1200.10">
    <property type="entry name" value="ACP-like"/>
    <property type="match status" value="1"/>
</dbReference>
<organism evidence="2 3">
    <name type="scientific">Flavobacterium columnare</name>
    <dbReference type="NCBI Taxonomy" id="996"/>
    <lineage>
        <taxon>Bacteria</taxon>
        <taxon>Pseudomonadati</taxon>
        <taxon>Bacteroidota</taxon>
        <taxon>Flavobacteriia</taxon>
        <taxon>Flavobacteriales</taxon>
        <taxon>Flavobacteriaceae</taxon>
        <taxon>Flavobacterium</taxon>
    </lineage>
</organism>
<dbReference type="RefSeq" id="WP_105195716.1">
    <property type="nucleotide sequence ID" value="NZ_OLKH01000074.1"/>
</dbReference>
<evidence type="ECO:0000259" key="1">
    <source>
        <dbReference type="PROSITE" id="PS50075"/>
    </source>
</evidence>
<dbReference type="Proteomes" id="UP000238180">
    <property type="component" value="Unassembled WGS sequence"/>
</dbReference>
<dbReference type="EMBL" id="OLKH01000074">
    <property type="protein sequence ID" value="SPE76861.1"/>
    <property type="molecule type" value="Genomic_DNA"/>
</dbReference>
<evidence type="ECO:0000313" key="2">
    <source>
        <dbReference type="EMBL" id="SPE76861.1"/>
    </source>
</evidence>
<sequence length="71" mass="8013">MENFLEQMAEIMEVDSVKKEDAIQSFEAWDSLATLSIIALADEEYGVSLVNQEIIDSNTIEGLYNLIQSKK</sequence>
<evidence type="ECO:0000313" key="3">
    <source>
        <dbReference type="Proteomes" id="UP000238180"/>
    </source>
</evidence>
<dbReference type="InterPro" id="IPR009081">
    <property type="entry name" value="PP-bd_ACP"/>
</dbReference>
<dbReference type="SUPFAM" id="SSF47336">
    <property type="entry name" value="ACP-like"/>
    <property type="match status" value="1"/>
</dbReference>
<feature type="domain" description="Carrier" evidence="1">
    <location>
        <begin position="1"/>
        <end position="71"/>
    </location>
</feature>